<dbReference type="Pfam" id="PF00563">
    <property type="entry name" value="EAL"/>
    <property type="match status" value="1"/>
</dbReference>
<keyword evidence="3" id="KW-1133">Transmembrane helix</keyword>
<evidence type="ECO:0000313" key="7">
    <source>
        <dbReference type="EMBL" id="RUO46493.1"/>
    </source>
</evidence>
<feature type="transmembrane region" description="Helical" evidence="3">
    <location>
        <begin position="239"/>
        <end position="258"/>
    </location>
</feature>
<dbReference type="FunFam" id="3.20.20.450:FF:000001">
    <property type="entry name" value="Cyclic di-GMP phosphodiesterase yahA"/>
    <property type="match status" value="1"/>
</dbReference>
<dbReference type="SMART" id="SM00052">
    <property type="entry name" value="EAL"/>
    <property type="match status" value="1"/>
</dbReference>
<feature type="transmembrane region" description="Helical" evidence="3">
    <location>
        <begin position="90"/>
        <end position="110"/>
    </location>
</feature>
<name>A0A432XCN5_9GAMM</name>
<dbReference type="GO" id="GO:0016020">
    <property type="term" value="C:membrane"/>
    <property type="evidence" value="ECO:0007669"/>
    <property type="project" value="UniProtKB-UniRule"/>
</dbReference>
<feature type="transmembrane region" description="Helical" evidence="3">
    <location>
        <begin position="130"/>
        <end position="151"/>
    </location>
</feature>
<evidence type="ECO:0000313" key="8">
    <source>
        <dbReference type="Proteomes" id="UP000286985"/>
    </source>
</evidence>
<dbReference type="Proteomes" id="UP000286985">
    <property type="component" value="Unassembled WGS sequence"/>
</dbReference>
<dbReference type="InterPro" id="IPR035919">
    <property type="entry name" value="EAL_sf"/>
</dbReference>
<dbReference type="Pfam" id="PF03707">
    <property type="entry name" value="MHYT"/>
    <property type="match status" value="3"/>
</dbReference>
<evidence type="ECO:0000259" key="4">
    <source>
        <dbReference type="PROSITE" id="PS50883"/>
    </source>
</evidence>
<protein>
    <recommendedName>
        <fullName evidence="1">cyclic-guanylate-specific phosphodiesterase</fullName>
        <ecNumber evidence="1">3.1.4.52</ecNumber>
    </recommendedName>
</protein>
<proteinExistence type="predicted"/>
<feature type="domain" description="EAL" evidence="4">
    <location>
        <begin position="452"/>
        <end position="705"/>
    </location>
</feature>
<dbReference type="Pfam" id="PF00990">
    <property type="entry name" value="GGDEF"/>
    <property type="match status" value="1"/>
</dbReference>
<dbReference type="PANTHER" id="PTHR33121">
    <property type="entry name" value="CYCLIC DI-GMP PHOSPHODIESTERASE PDEF"/>
    <property type="match status" value="1"/>
</dbReference>
<dbReference type="Gene3D" id="3.30.70.270">
    <property type="match status" value="1"/>
</dbReference>
<keyword evidence="8" id="KW-1185">Reference proteome</keyword>
<evidence type="ECO:0000259" key="6">
    <source>
        <dbReference type="PROSITE" id="PS50924"/>
    </source>
</evidence>
<reference evidence="8" key="1">
    <citation type="journal article" date="2018" name="Front. Microbiol.">
        <title>Genome-Based Analysis Reveals the Taxonomy and Diversity of the Family Idiomarinaceae.</title>
        <authorList>
            <person name="Liu Y."/>
            <person name="Lai Q."/>
            <person name="Shao Z."/>
        </authorList>
    </citation>
    <scope>NUCLEOTIDE SEQUENCE [LARGE SCALE GENOMIC DNA]</scope>
    <source>
        <strain evidence="8">908033</strain>
    </source>
</reference>
<dbReference type="InterPro" id="IPR001633">
    <property type="entry name" value="EAL_dom"/>
</dbReference>
<accession>A0A432XCN5</accession>
<dbReference type="InterPro" id="IPR000160">
    <property type="entry name" value="GGDEF_dom"/>
</dbReference>
<dbReference type="SUPFAM" id="SSF55073">
    <property type="entry name" value="Nucleotide cyclase"/>
    <property type="match status" value="1"/>
</dbReference>
<dbReference type="PROSITE" id="PS50883">
    <property type="entry name" value="EAL"/>
    <property type="match status" value="1"/>
</dbReference>
<feature type="transmembrane region" description="Helical" evidence="3">
    <location>
        <begin position="201"/>
        <end position="219"/>
    </location>
</feature>
<dbReference type="InterPro" id="IPR029787">
    <property type="entry name" value="Nucleotide_cyclase"/>
</dbReference>
<dbReference type="RefSeq" id="WP_092841801.1">
    <property type="nucleotide sequence ID" value="NZ_FPCF01000008.1"/>
</dbReference>
<feature type="domain" description="GGDEF" evidence="5">
    <location>
        <begin position="307"/>
        <end position="443"/>
    </location>
</feature>
<dbReference type="SMART" id="SM00267">
    <property type="entry name" value="GGDEF"/>
    <property type="match status" value="1"/>
</dbReference>
<dbReference type="InterPro" id="IPR043128">
    <property type="entry name" value="Rev_trsase/Diguanyl_cyclase"/>
</dbReference>
<organism evidence="7 8">
    <name type="scientific">Pseudidiomarina donghaiensis</name>
    <dbReference type="NCBI Taxonomy" id="519452"/>
    <lineage>
        <taxon>Bacteria</taxon>
        <taxon>Pseudomonadati</taxon>
        <taxon>Pseudomonadota</taxon>
        <taxon>Gammaproteobacteria</taxon>
        <taxon>Alteromonadales</taxon>
        <taxon>Idiomarinaceae</taxon>
        <taxon>Pseudidiomarina</taxon>
    </lineage>
</organism>
<evidence type="ECO:0000256" key="3">
    <source>
        <dbReference type="PROSITE-ProRule" id="PRU00244"/>
    </source>
</evidence>
<dbReference type="SUPFAM" id="SSF141868">
    <property type="entry name" value="EAL domain-like"/>
    <property type="match status" value="1"/>
</dbReference>
<dbReference type="NCBIfam" id="TIGR00254">
    <property type="entry name" value="GGDEF"/>
    <property type="match status" value="1"/>
</dbReference>
<dbReference type="CDD" id="cd01948">
    <property type="entry name" value="EAL"/>
    <property type="match status" value="1"/>
</dbReference>
<dbReference type="AlphaFoldDB" id="A0A432XCN5"/>
<dbReference type="OrthoDB" id="1316910at2"/>
<keyword evidence="3" id="KW-0472">Membrane</keyword>
<keyword evidence="2" id="KW-0973">c-di-GMP</keyword>
<feature type="transmembrane region" description="Helical" evidence="3">
    <location>
        <begin position="25"/>
        <end position="49"/>
    </location>
</feature>
<evidence type="ECO:0000256" key="1">
    <source>
        <dbReference type="ARBA" id="ARBA00012282"/>
    </source>
</evidence>
<comment type="caution">
    <text evidence="7">The sequence shown here is derived from an EMBL/GenBank/DDBJ whole genome shotgun (WGS) entry which is preliminary data.</text>
</comment>
<evidence type="ECO:0000259" key="5">
    <source>
        <dbReference type="PROSITE" id="PS50887"/>
    </source>
</evidence>
<dbReference type="STRING" id="519452.SAMN04488139_2405"/>
<dbReference type="InterPro" id="IPR005330">
    <property type="entry name" value="MHYT_dom"/>
</dbReference>
<keyword evidence="3" id="KW-0812">Transmembrane</keyword>
<dbReference type="CDD" id="cd01949">
    <property type="entry name" value="GGDEF"/>
    <property type="match status" value="1"/>
</dbReference>
<dbReference type="GO" id="GO:0071111">
    <property type="term" value="F:cyclic-guanylate-specific phosphodiesterase activity"/>
    <property type="evidence" value="ECO:0007669"/>
    <property type="project" value="UniProtKB-EC"/>
</dbReference>
<sequence length="705" mass="77739">MTQYWHQFFDLGQSVLPLIAGEHHLGLVVLSFAIALLGAYTSLLTLVRANSYRNPLYRHGWLLVSAVIAGLTVWNMHFIGMLAFKIPLAIEHQLGLTIISVVPAVLANWYALGTQLKLTPQYVPSLSKSLFAGAVLGVGIGGMHYIGMAAMQFNGVLLYHVGWFLTSIVVALTLGVIAMLTYRNLARYEQRSSIDRFASRLLPATVIAVAISGMHYTAMTAARFYGIVEAHGSHVHSNWLAYVIGFAAVIAAVVAVVGTKVDKRLYLQTKSQREAKQIIHHLATQDALTGLANRQQLLEHLEQLPVQFYALVVFDLDKFKALNNTYGASYGDMLLRQVGERLNKLNLFCARTGGNEFVLVLPCPHEQNVSLSQNTTLARIKEIQAQLEAPYQLGHFTHLCTVSIGITRFQAGGEPDVILGEASLALAQAKLNHHHSGIEIFRSELAEQAAKRIALESDLRHAMNQQQLQLFLQGQVDPQGKLVGAEGLLRWQHPQRGFISPAEFIPLAEDTGLIIPIGRWVIEQACAILKQWQLSSNTETLTLAINVSGRQFQQPDFVDNLSRQIKQAGINPQRLKLEVTESLMLHDVELVAEKMKALTKLGVHFAIDDFGTGYSSLSYLAELPFETLKIDISFVRDMLTQPSMASIVKAIVQLAESLNLTTVAEGVETPEQAAYLKQLGCHALQGYLFSRPAPSAAFDEALHIH</sequence>
<feature type="domain" description="MHYT" evidence="6">
    <location>
        <begin position="23"/>
        <end position="225"/>
    </location>
</feature>
<gene>
    <name evidence="7" type="ORF">CWE24_11325</name>
</gene>
<feature type="transmembrane region" description="Helical" evidence="3">
    <location>
        <begin position="61"/>
        <end position="84"/>
    </location>
</feature>
<feature type="transmembrane region" description="Helical" evidence="3">
    <location>
        <begin position="157"/>
        <end position="180"/>
    </location>
</feature>
<evidence type="ECO:0000256" key="2">
    <source>
        <dbReference type="ARBA" id="ARBA00022636"/>
    </source>
</evidence>
<dbReference type="PROSITE" id="PS50924">
    <property type="entry name" value="MHYT"/>
    <property type="match status" value="1"/>
</dbReference>
<dbReference type="PANTHER" id="PTHR33121:SF70">
    <property type="entry name" value="SIGNALING PROTEIN YKOW"/>
    <property type="match status" value="1"/>
</dbReference>
<dbReference type="EC" id="3.1.4.52" evidence="1"/>
<dbReference type="PROSITE" id="PS50887">
    <property type="entry name" value="GGDEF"/>
    <property type="match status" value="1"/>
</dbReference>
<dbReference type="Gene3D" id="3.20.20.450">
    <property type="entry name" value="EAL domain"/>
    <property type="match status" value="1"/>
</dbReference>
<dbReference type="InterPro" id="IPR050706">
    <property type="entry name" value="Cyclic-di-GMP_PDE-like"/>
</dbReference>
<dbReference type="EMBL" id="PIPU01000007">
    <property type="protein sequence ID" value="RUO46493.1"/>
    <property type="molecule type" value="Genomic_DNA"/>
</dbReference>